<comment type="catalytic activity">
    <reaction evidence="7">
        <text>L-threonyl-[protein] + ATP = O-phospho-L-threonyl-[protein] + ADP + H(+)</text>
        <dbReference type="Rhea" id="RHEA:46608"/>
        <dbReference type="Rhea" id="RHEA-COMP:11060"/>
        <dbReference type="Rhea" id="RHEA-COMP:11605"/>
        <dbReference type="ChEBI" id="CHEBI:15378"/>
        <dbReference type="ChEBI" id="CHEBI:30013"/>
        <dbReference type="ChEBI" id="CHEBI:30616"/>
        <dbReference type="ChEBI" id="CHEBI:61977"/>
        <dbReference type="ChEBI" id="CHEBI:456216"/>
        <dbReference type="EC" id="2.7.11.1"/>
    </reaction>
</comment>
<dbReference type="GO" id="GO:0051726">
    <property type="term" value="P:regulation of cell cycle"/>
    <property type="evidence" value="ECO:0007669"/>
    <property type="project" value="TreeGrafter"/>
</dbReference>
<organism evidence="12">
    <name type="scientific">Rodentolepis nana</name>
    <name type="common">Dwarf tapeworm</name>
    <name type="synonym">Hymenolepis nana</name>
    <dbReference type="NCBI Taxonomy" id="102285"/>
    <lineage>
        <taxon>Eukaryota</taxon>
        <taxon>Metazoa</taxon>
        <taxon>Spiralia</taxon>
        <taxon>Lophotrochozoa</taxon>
        <taxon>Platyhelminthes</taxon>
        <taxon>Cestoda</taxon>
        <taxon>Eucestoda</taxon>
        <taxon>Cyclophyllidea</taxon>
        <taxon>Hymenolepididae</taxon>
        <taxon>Rodentolepis</taxon>
    </lineage>
</organism>
<dbReference type="AlphaFoldDB" id="A0A0R3TGN3"/>
<dbReference type="InterPro" id="IPR045216">
    <property type="entry name" value="CK2_alpha"/>
</dbReference>
<keyword evidence="3" id="KW-0808">Transferase</keyword>
<dbReference type="Gene3D" id="1.10.510.10">
    <property type="entry name" value="Transferase(Phosphotransferase) domain 1"/>
    <property type="match status" value="1"/>
</dbReference>
<evidence type="ECO:0000313" key="12">
    <source>
        <dbReference type="WBParaSite" id="HNAJ_0000622401-mRNA-1"/>
    </source>
</evidence>
<dbReference type="Pfam" id="PF00069">
    <property type="entry name" value="Pkinase"/>
    <property type="match status" value="1"/>
</dbReference>
<dbReference type="Proteomes" id="UP000278807">
    <property type="component" value="Unassembled WGS sequence"/>
</dbReference>
<dbReference type="InterPro" id="IPR000719">
    <property type="entry name" value="Prot_kinase_dom"/>
</dbReference>
<evidence type="ECO:0000256" key="1">
    <source>
        <dbReference type="ARBA" id="ARBA00012513"/>
    </source>
</evidence>
<proteinExistence type="predicted"/>
<comment type="catalytic activity">
    <reaction evidence="8">
        <text>L-seryl-[protein] + ATP = O-phospho-L-seryl-[protein] + ADP + H(+)</text>
        <dbReference type="Rhea" id="RHEA:17989"/>
        <dbReference type="Rhea" id="RHEA-COMP:9863"/>
        <dbReference type="Rhea" id="RHEA-COMP:11604"/>
        <dbReference type="ChEBI" id="CHEBI:15378"/>
        <dbReference type="ChEBI" id="CHEBI:29999"/>
        <dbReference type="ChEBI" id="CHEBI:30616"/>
        <dbReference type="ChEBI" id="CHEBI:83421"/>
        <dbReference type="ChEBI" id="CHEBI:456216"/>
        <dbReference type="EC" id="2.7.11.1"/>
    </reaction>
</comment>
<dbReference type="InterPro" id="IPR011009">
    <property type="entry name" value="Kinase-like_dom_sf"/>
</dbReference>
<keyword evidence="11" id="KW-1185">Reference proteome</keyword>
<evidence type="ECO:0000256" key="8">
    <source>
        <dbReference type="ARBA" id="ARBA00048679"/>
    </source>
</evidence>
<evidence type="ECO:0000256" key="5">
    <source>
        <dbReference type="ARBA" id="ARBA00022777"/>
    </source>
</evidence>
<accession>A0A0R3TGN3</accession>
<evidence type="ECO:0000256" key="6">
    <source>
        <dbReference type="ARBA" id="ARBA00022840"/>
    </source>
</evidence>
<dbReference type="OrthoDB" id="10254671at2759"/>
<dbReference type="PROSITE" id="PS50011">
    <property type="entry name" value="PROTEIN_KINASE_DOM"/>
    <property type="match status" value="1"/>
</dbReference>
<feature type="domain" description="Protein kinase" evidence="9">
    <location>
        <begin position="1"/>
        <end position="110"/>
    </location>
</feature>
<dbReference type="EC" id="2.7.11.1" evidence="1"/>
<evidence type="ECO:0000313" key="10">
    <source>
        <dbReference type="EMBL" id="VDO02080.1"/>
    </source>
</evidence>
<dbReference type="InterPro" id="IPR008271">
    <property type="entry name" value="Ser/Thr_kinase_AS"/>
</dbReference>
<sequence>MGKPYKFLTEGPVLVFEYVDHRGFHKVAKSTDLQETTFYMRELLIALDFCCNHGLIHRDIKLTNILIDVENRRLRLTNLDWQQPIILTGITPCQFVHWITGHLKYYLDIS</sequence>
<evidence type="ECO:0000313" key="11">
    <source>
        <dbReference type="Proteomes" id="UP000278807"/>
    </source>
</evidence>
<dbReference type="PANTHER" id="PTHR24054:SF0">
    <property type="entry name" value="CASEIN KINASE II SUBUNIT ALPHA"/>
    <property type="match status" value="1"/>
</dbReference>
<protein>
    <recommendedName>
        <fullName evidence="1">non-specific serine/threonine protein kinase</fullName>
        <ecNumber evidence="1">2.7.11.1</ecNumber>
    </recommendedName>
</protein>
<evidence type="ECO:0000256" key="4">
    <source>
        <dbReference type="ARBA" id="ARBA00022741"/>
    </source>
</evidence>
<name>A0A0R3TGN3_RODNA</name>
<dbReference type="STRING" id="102285.A0A0R3TGN3"/>
<dbReference type="GO" id="GO:0005829">
    <property type="term" value="C:cytosol"/>
    <property type="evidence" value="ECO:0007669"/>
    <property type="project" value="TreeGrafter"/>
</dbReference>
<evidence type="ECO:0000256" key="3">
    <source>
        <dbReference type="ARBA" id="ARBA00022679"/>
    </source>
</evidence>
<dbReference type="EMBL" id="UZAE01006377">
    <property type="protein sequence ID" value="VDO02080.1"/>
    <property type="molecule type" value="Genomic_DNA"/>
</dbReference>
<dbReference type="PROSITE" id="PS00108">
    <property type="entry name" value="PROTEIN_KINASE_ST"/>
    <property type="match status" value="1"/>
</dbReference>
<evidence type="ECO:0000259" key="9">
    <source>
        <dbReference type="PROSITE" id="PS50011"/>
    </source>
</evidence>
<dbReference type="GO" id="GO:0005956">
    <property type="term" value="C:protein kinase CK2 complex"/>
    <property type="evidence" value="ECO:0007669"/>
    <property type="project" value="TreeGrafter"/>
</dbReference>
<dbReference type="GO" id="GO:0004674">
    <property type="term" value="F:protein serine/threonine kinase activity"/>
    <property type="evidence" value="ECO:0007669"/>
    <property type="project" value="UniProtKB-KW"/>
</dbReference>
<evidence type="ECO:0000256" key="2">
    <source>
        <dbReference type="ARBA" id="ARBA00022527"/>
    </source>
</evidence>
<keyword evidence="6" id="KW-0067">ATP-binding</keyword>
<reference evidence="10 11" key="2">
    <citation type="submission" date="2018-11" db="EMBL/GenBank/DDBJ databases">
        <authorList>
            <consortium name="Pathogen Informatics"/>
        </authorList>
    </citation>
    <scope>NUCLEOTIDE SEQUENCE [LARGE SCALE GENOMIC DNA]</scope>
</reference>
<keyword evidence="4" id="KW-0547">Nucleotide-binding</keyword>
<dbReference type="PANTHER" id="PTHR24054">
    <property type="entry name" value="CASEIN KINASE II SUBUNIT ALPHA"/>
    <property type="match status" value="1"/>
</dbReference>
<dbReference type="WBParaSite" id="HNAJ_0000622401-mRNA-1">
    <property type="protein sequence ID" value="HNAJ_0000622401-mRNA-1"/>
    <property type="gene ID" value="HNAJ_0000622401"/>
</dbReference>
<dbReference type="SUPFAM" id="SSF56112">
    <property type="entry name" value="Protein kinase-like (PK-like)"/>
    <property type="match status" value="1"/>
</dbReference>
<dbReference type="GO" id="GO:0005524">
    <property type="term" value="F:ATP binding"/>
    <property type="evidence" value="ECO:0007669"/>
    <property type="project" value="UniProtKB-KW"/>
</dbReference>
<evidence type="ECO:0000256" key="7">
    <source>
        <dbReference type="ARBA" id="ARBA00047899"/>
    </source>
</evidence>
<dbReference type="GO" id="GO:0005634">
    <property type="term" value="C:nucleus"/>
    <property type="evidence" value="ECO:0007669"/>
    <property type="project" value="TreeGrafter"/>
</dbReference>
<keyword evidence="5" id="KW-0418">Kinase</keyword>
<gene>
    <name evidence="10" type="ORF">HNAJ_LOCUS6220</name>
</gene>
<keyword evidence="2" id="KW-0723">Serine/threonine-protein kinase</keyword>
<reference evidence="12" key="1">
    <citation type="submission" date="2017-02" db="UniProtKB">
        <authorList>
            <consortium name="WormBaseParasite"/>
        </authorList>
    </citation>
    <scope>IDENTIFICATION</scope>
</reference>